<dbReference type="GO" id="GO:0072527">
    <property type="term" value="P:pyrimidine-containing compound metabolic process"/>
    <property type="evidence" value="ECO:0007669"/>
    <property type="project" value="UniProtKB-ARBA"/>
</dbReference>
<evidence type="ECO:0000313" key="4">
    <source>
        <dbReference type="Proteomes" id="UP000264217"/>
    </source>
</evidence>
<dbReference type="EC" id="3.5.4.5" evidence="3"/>
<dbReference type="OrthoDB" id="9795347at2"/>
<name>A0A372NMI3_9SPHI</name>
<dbReference type="PANTHER" id="PTHR11644:SF2">
    <property type="entry name" value="CYTIDINE DEAMINASE"/>
    <property type="match status" value="1"/>
</dbReference>
<keyword evidence="3" id="KW-0378">Hydrolase</keyword>
<feature type="domain" description="CMP/dCMP-type deaminase" evidence="2">
    <location>
        <begin position="21"/>
        <end position="166"/>
    </location>
</feature>
<protein>
    <submittedName>
        <fullName evidence="3">Cytidine deaminase</fullName>
        <ecNumber evidence="3">3.5.4.5</ecNumber>
    </submittedName>
</protein>
<comment type="caution">
    <text evidence="3">The sequence shown here is derived from an EMBL/GenBank/DDBJ whole genome shotgun (WGS) entry which is preliminary data.</text>
</comment>
<dbReference type="GO" id="GO:0004126">
    <property type="term" value="F:cytidine deaminase activity"/>
    <property type="evidence" value="ECO:0007669"/>
    <property type="project" value="UniProtKB-EC"/>
</dbReference>
<dbReference type="PROSITE" id="PS51747">
    <property type="entry name" value="CYT_DCMP_DEAMINASES_2"/>
    <property type="match status" value="1"/>
</dbReference>
<dbReference type="Proteomes" id="UP000264217">
    <property type="component" value="Unassembled WGS sequence"/>
</dbReference>
<dbReference type="NCBIfam" id="NF004064">
    <property type="entry name" value="PRK05578.1"/>
    <property type="match status" value="1"/>
</dbReference>
<dbReference type="InterPro" id="IPR016193">
    <property type="entry name" value="Cytidine_deaminase-like"/>
</dbReference>
<dbReference type="GO" id="GO:0008270">
    <property type="term" value="F:zinc ion binding"/>
    <property type="evidence" value="ECO:0007669"/>
    <property type="project" value="TreeGrafter"/>
</dbReference>
<dbReference type="RefSeq" id="WP_117394120.1">
    <property type="nucleotide sequence ID" value="NZ_QWDC01000005.1"/>
</dbReference>
<dbReference type="Gene3D" id="3.40.140.10">
    <property type="entry name" value="Cytidine Deaminase, domain 2"/>
    <property type="match status" value="1"/>
</dbReference>
<dbReference type="PANTHER" id="PTHR11644">
    <property type="entry name" value="CYTIDINE DEAMINASE"/>
    <property type="match status" value="1"/>
</dbReference>
<dbReference type="GO" id="GO:0055086">
    <property type="term" value="P:nucleobase-containing small molecule metabolic process"/>
    <property type="evidence" value="ECO:0007669"/>
    <property type="project" value="UniProtKB-ARBA"/>
</dbReference>
<accession>A0A372NMI3</accession>
<evidence type="ECO:0000313" key="3">
    <source>
        <dbReference type="EMBL" id="RFZ90156.1"/>
    </source>
</evidence>
<gene>
    <name evidence="3" type="ORF">D0C36_23230</name>
</gene>
<dbReference type="InterPro" id="IPR002125">
    <property type="entry name" value="CMP_dCMP_dom"/>
</dbReference>
<reference evidence="3 4" key="1">
    <citation type="submission" date="2018-08" db="EMBL/GenBank/DDBJ databases">
        <title>Mucilaginibacter sp. MYSH2.</title>
        <authorList>
            <person name="Seo T."/>
        </authorList>
    </citation>
    <scope>NUCLEOTIDE SEQUENCE [LARGE SCALE GENOMIC DNA]</scope>
    <source>
        <strain evidence="3 4">MYSH2</strain>
    </source>
</reference>
<organism evidence="3 4">
    <name type="scientific">Mucilaginibacter conchicola</name>
    <dbReference type="NCBI Taxonomy" id="2303333"/>
    <lineage>
        <taxon>Bacteria</taxon>
        <taxon>Pseudomonadati</taxon>
        <taxon>Bacteroidota</taxon>
        <taxon>Sphingobacteriia</taxon>
        <taxon>Sphingobacteriales</taxon>
        <taxon>Sphingobacteriaceae</taxon>
        <taxon>Mucilaginibacter</taxon>
    </lineage>
</organism>
<dbReference type="AlphaFoldDB" id="A0A372NMI3"/>
<evidence type="ECO:0000259" key="2">
    <source>
        <dbReference type="PROSITE" id="PS51747"/>
    </source>
</evidence>
<dbReference type="SUPFAM" id="SSF53927">
    <property type="entry name" value="Cytidine deaminase-like"/>
    <property type="match status" value="1"/>
</dbReference>
<dbReference type="EMBL" id="QWDC01000005">
    <property type="protein sequence ID" value="RFZ90156.1"/>
    <property type="molecule type" value="Genomic_DNA"/>
</dbReference>
<dbReference type="InterPro" id="IPR050202">
    <property type="entry name" value="Cyt/Deoxycyt_deaminase"/>
</dbReference>
<proteinExistence type="inferred from homology"/>
<dbReference type="CDD" id="cd01283">
    <property type="entry name" value="cytidine_deaminase"/>
    <property type="match status" value="1"/>
</dbReference>
<comment type="similarity">
    <text evidence="1">Belongs to the cytidine and deoxycytidylate deaminase family.</text>
</comment>
<dbReference type="Pfam" id="PF00383">
    <property type="entry name" value="dCMP_cyt_deam_1"/>
    <property type="match status" value="1"/>
</dbReference>
<sequence>MTNHEIKIAFNEYNTVDDLSTPDKLLCEEAVKSLDSSHSPYSKFKVGAAVLLQSGTILHASNQENVAYPSGLCAERVALFHWGTMHANDPIIAMAVTAHTNDFKLTKPITSCGACLQVMAECEKRQHQPFRTLLYCIDGPVWEVNGVQSFLPFMFFEDRLIQQSSL</sequence>
<keyword evidence="4" id="KW-1185">Reference proteome</keyword>
<evidence type="ECO:0000256" key="1">
    <source>
        <dbReference type="ARBA" id="ARBA00006576"/>
    </source>
</evidence>
<dbReference type="GO" id="GO:0005829">
    <property type="term" value="C:cytosol"/>
    <property type="evidence" value="ECO:0007669"/>
    <property type="project" value="TreeGrafter"/>
</dbReference>